<evidence type="ECO:0000256" key="1">
    <source>
        <dbReference type="SAM" id="MobiDB-lite"/>
    </source>
</evidence>
<sequence>MPTRARIALAPSRLAALALAALATAGCRPRVPPPDLSLDPAALLAQVQAAQGRVRAVRGEARVAVDAQGQSGTVSQFVAAEVPDRLHLETLDFFGNVAAVLVAADGRFSLYDARSKVLYRGEATPENLARLVPLPLTAGELVRILCGGAPLLDGRPAAAEPGAGHVALTLEAGPWAQVLRIGRGAAVERSWRTVEGGGPGEYDLAFGAFSPASEGRFPSEVKLRSERPRVRLELRWREVEVNPALDPGLFRLDPPRGARVVELDERSAPPPPDLFRAEPAPAPGSPGRAD</sequence>
<keyword evidence="4" id="KW-1185">Reference proteome</keyword>
<feature type="chain" id="PRO_5002875059" description="DUF4292 domain-containing protein" evidence="2">
    <location>
        <begin position="21"/>
        <end position="290"/>
    </location>
</feature>
<proteinExistence type="predicted"/>
<dbReference type="Proteomes" id="UP000007089">
    <property type="component" value="Chromosome"/>
</dbReference>
<organism evidence="3 4">
    <name type="scientific">Anaeromyxobacter dehalogenans (strain ATCC BAA-258 / DSM 21875 / 2CP-1)</name>
    <dbReference type="NCBI Taxonomy" id="455488"/>
    <lineage>
        <taxon>Bacteria</taxon>
        <taxon>Pseudomonadati</taxon>
        <taxon>Myxococcota</taxon>
        <taxon>Myxococcia</taxon>
        <taxon>Myxococcales</taxon>
        <taxon>Cystobacterineae</taxon>
        <taxon>Anaeromyxobacteraceae</taxon>
        <taxon>Anaeromyxobacter</taxon>
    </lineage>
</organism>
<reference evidence="3" key="1">
    <citation type="submission" date="2009-01" db="EMBL/GenBank/DDBJ databases">
        <title>Complete sequence of Anaeromyxobacter dehalogenans 2CP-1.</title>
        <authorList>
            <consortium name="US DOE Joint Genome Institute"/>
            <person name="Lucas S."/>
            <person name="Copeland A."/>
            <person name="Lapidus A."/>
            <person name="Glavina del Rio T."/>
            <person name="Dalin E."/>
            <person name="Tice H."/>
            <person name="Bruce D."/>
            <person name="Goodwin L."/>
            <person name="Pitluck S."/>
            <person name="Saunders E."/>
            <person name="Brettin T."/>
            <person name="Detter J.C."/>
            <person name="Han C."/>
            <person name="Larimer F."/>
            <person name="Land M."/>
            <person name="Hauser L."/>
            <person name="Kyrpides N."/>
            <person name="Ovchinnikova G."/>
            <person name="Beliaev A.S."/>
            <person name="Richardson P."/>
        </authorList>
    </citation>
    <scope>NUCLEOTIDE SEQUENCE</scope>
    <source>
        <strain evidence="3">2CP-1</strain>
    </source>
</reference>
<protein>
    <recommendedName>
        <fullName evidence="5">DUF4292 domain-containing protein</fullName>
    </recommendedName>
</protein>
<feature type="signal peptide" evidence="2">
    <location>
        <begin position="1"/>
        <end position="20"/>
    </location>
</feature>
<evidence type="ECO:0008006" key="5">
    <source>
        <dbReference type="Google" id="ProtNLM"/>
    </source>
</evidence>
<evidence type="ECO:0000313" key="4">
    <source>
        <dbReference type="Proteomes" id="UP000007089"/>
    </source>
</evidence>
<accession>B8JAJ6</accession>
<gene>
    <name evidence="3" type="ordered locus">A2cp1_4178</name>
</gene>
<evidence type="ECO:0000256" key="2">
    <source>
        <dbReference type="SAM" id="SignalP"/>
    </source>
</evidence>
<name>B8JAJ6_ANAD2</name>
<dbReference type="EMBL" id="CP001359">
    <property type="protein sequence ID" value="ACL67495.1"/>
    <property type="molecule type" value="Genomic_DNA"/>
</dbReference>
<dbReference type="PROSITE" id="PS51257">
    <property type="entry name" value="PROKAR_LIPOPROTEIN"/>
    <property type="match status" value="1"/>
</dbReference>
<keyword evidence="2" id="KW-0732">Signal</keyword>
<dbReference type="HOGENOM" id="CLU_1007708_0_0_7"/>
<dbReference type="RefSeq" id="WP_015935210.1">
    <property type="nucleotide sequence ID" value="NC_011891.1"/>
</dbReference>
<dbReference type="AlphaFoldDB" id="B8JAJ6"/>
<feature type="region of interest" description="Disordered" evidence="1">
    <location>
        <begin position="260"/>
        <end position="290"/>
    </location>
</feature>
<evidence type="ECO:0000313" key="3">
    <source>
        <dbReference type="EMBL" id="ACL67495.1"/>
    </source>
</evidence>
<dbReference type="KEGG" id="acp:A2cp1_4178"/>